<feature type="signal peptide" evidence="1">
    <location>
        <begin position="1"/>
        <end position="19"/>
    </location>
</feature>
<evidence type="ECO:0000313" key="3">
    <source>
        <dbReference type="Proteomes" id="UP000184462"/>
    </source>
</evidence>
<dbReference type="Gene3D" id="2.40.160.60">
    <property type="entry name" value="Outer membrane protein transport protein (OMPP1/FadL/TodX)"/>
    <property type="match status" value="1"/>
</dbReference>
<reference evidence="2 3" key="1">
    <citation type="submission" date="2016-11" db="EMBL/GenBank/DDBJ databases">
        <authorList>
            <person name="Jaros S."/>
            <person name="Januszkiewicz K."/>
            <person name="Wedrychowicz H."/>
        </authorList>
    </citation>
    <scope>NUCLEOTIDE SEQUENCE [LARGE SCALE GENOMIC DNA]</scope>
    <source>
        <strain evidence="2 3">DSM 25661</strain>
    </source>
</reference>
<evidence type="ECO:0000256" key="1">
    <source>
        <dbReference type="SAM" id="SignalP"/>
    </source>
</evidence>
<keyword evidence="3" id="KW-1185">Reference proteome</keyword>
<keyword evidence="1" id="KW-0732">Signal</keyword>
<name>A0A1M4UY77_9FLAO</name>
<protein>
    <submittedName>
        <fullName evidence="2">Long-chain fatty acid transport protein</fullName>
    </submittedName>
</protein>
<sequence length="414" mass="46108">MIKYFSTVILLLVSFSIYAQEGTFSPYSFLGIGNDSFKGTAENRAMGGLSSASDSIHLNLQNPAAYGDLGYTALAASMTVNSLNTETNSQSESQTYTTFDYLSIGIPFNRFGVGVGLKPVTSVGYNIETRDAEFSNQFEGKGGLNSVYFSAGTELFNNFKIGGSVNYNFGTLDYQNIVSQAQVQYATREIIKNEIRGFTFDLGVMKDFKISKNTYLRASASYQPEAELDATINRRLASVQIFTNNNVVVIDENKLPENTSTLTIPSETTLGLGLGETRKWYIGADYVAKDASNFNDLDFNFNSDVSYNASQTFKLGGFFTPRYNDPVRFYNRLTYRAGIRFEETGLNYRGEDINEFGITFGVGIPAGRVFTNANIGVEYFTRGTKNNNLIEENYLSVFLSFSFNDKWFIKSKFN</sequence>
<dbReference type="AlphaFoldDB" id="A0A1M4UY77"/>
<accession>A0A1M4UY77</accession>
<dbReference type="Proteomes" id="UP000184462">
    <property type="component" value="Unassembled WGS sequence"/>
</dbReference>
<dbReference type="RefSeq" id="WP_073192606.1">
    <property type="nucleotide sequence ID" value="NZ_FQTW01000003.1"/>
</dbReference>
<organism evidence="2 3">
    <name type="scientific">Psychroflexus salarius</name>
    <dbReference type="NCBI Taxonomy" id="1155689"/>
    <lineage>
        <taxon>Bacteria</taxon>
        <taxon>Pseudomonadati</taxon>
        <taxon>Bacteroidota</taxon>
        <taxon>Flavobacteriia</taxon>
        <taxon>Flavobacteriales</taxon>
        <taxon>Flavobacteriaceae</taxon>
        <taxon>Psychroflexus</taxon>
    </lineage>
</organism>
<dbReference type="OrthoDB" id="1491239at2"/>
<dbReference type="EMBL" id="FQTW01000003">
    <property type="protein sequence ID" value="SHE61684.1"/>
    <property type="molecule type" value="Genomic_DNA"/>
</dbReference>
<dbReference type="SUPFAM" id="SSF56935">
    <property type="entry name" value="Porins"/>
    <property type="match status" value="1"/>
</dbReference>
<proteinExistence type="predicted"/>
<dbReference type="STRING" id="1155689.SAMN05444278_103156"/>
<evidence type="ECO:0000313" key="2">
    <source>
        <dbReference type="EMBL" id="SHE61684.1"/>
    </source>
</evidence>
<feature type="chain" id="PRO_5013177598" evidence="1">
    <location>
        <begin position="20"/>
        <end position="414"/>
    </location>
</feature>
<gene>
    <name evidence="2" type="ORF">SAMN05444278_103156</name>
</gene>